<dbReference type="RefSeq" id="WP_311682489.1">
    <property type="nucleotide sequence ID" value="NZ_JAVRHM010000004.1"/>
</dbReference>
<gene>
    <name evidence="1" type="ORF">RM549_05140</name>
</gene>
<dbReference type="EMBL" id="JAVRHM010000004">
    <property type="protein sequence ID" value="MDT0689158.1"/>
    <property type="molecule type" value="Genomic_DNA"/>
</dbReference>
<comment type="caution">
    <text evidence="1">The sequence shown here is derived from an EMBL/GenBank/DDBJ whole genome shotgun (WGS) entry which is preliminary data.</text>
</comment>
<accession>A0ABU3DZU7</accession>
<protein>
    <recommendedName>
        <fullName evidence="3">Lipoprotein</fullName>
    </recommendedName>
</protein>
<organism evidence="1 2">
    <name type="scientific">Autumnicola patrickiae</name>
    <dbReference type="NCBI Taxonomy" id="3075591"/>
    <lineage>
        <taxon>Bacteria</taxon>
        <taxon>Pseudomonadati</taxon>
        <taxon>Bacteroidota</taxon>
        <taxon>Flavobacteriia</taxon>
        <taxon>Flavobacteriales</taxon>
        <taxon>Flavobacteriaceae</taxon>
        <taxon>Autumnicola</taxon>
    </lineage>
</organism>
<evidence type="ECO:0000313" key="1">
    <source>
        <dbReference type="EMBL" id="MDT0689158.1"/>
    </source>
</evidence>
<keyword evidence="2" id="KW-1185">Reference proteome</keyword>
<evidence type="ECO:0000313" key="2">
    <source>
        <dbReference type="Proteomes" id="UP001261624"/>
    </source>
</evidence>
<name>A0ABU3DZU7_9FLAO</name>
<reference evidence="1 2" key="1">
    <citation type="submission" date="2023-09" db="EMBL/GenBank/DDBJ databases">
        <authorList>
            <person name="Rey-Velasco X."/>
        </authorList>
    </citation>
    <scope>NUCLEOTIDE SEQUENCE [LARGE SCALE GENOMIC DNA]</scope>
    <source>
        <strain evidence="1 2">F188</strain>
    </source>
</reference>
<proteinExistence type="predicted"/>
<dbReference type="PROSITE" id="PS51257">
    <property type="entry name" value="PROKAR_LIPOPROTEIN"/>
    <property type="match status" value="1"/>
</dbReference>
<sequence length="199" mass="22308">MKNNLVNNKPMKMLKKQILVILFFVPLIFSCSEDDDNVIDELPAKTQTGEQTLGFSIDGENFISSGTGNSGPRGFYQEVSNKNFLHIVSEFEKNNEWTSISIYGADISALEETDYKIGERVDTKIWGGITINFGDTDAYFTTDEITGTLIITKFDKENHILSGEFEFDAVNEDGSQIKVKNGRFDLNYIAETTTVSNNL</sequence>
<dbReference type="Proteomes" id="UP001261624">
    <property type="component" value="Unassembled WGS sequence"/>
</dbReference>
<evidence type="ECO:0008006" key="3">
    <source>
        <dbReference type="Google" id="ProtNLM"/>
    </source>
</evidence>